<dbReference type="Gene3D" id="3.40.50.720">
    <property type="entry name" value="NAD(P)-binding Rossmann-like Domain"/>
    <property type="match status" value="1"/>
</dbReference>
<keyword evidence="3" id="KW-1185">Reference proteome</keyword>
<feature type="region of interest" description="Disordered" evidence="1">
    <location>
        <begin position="15"/>
        <end position="39"/>
    </location>
</feature>
<dbReference type="Proteomes" id="UP001055439">
    <property type="component" value="Chromosome 9"/>
</dbReference>
<gene>
    <name evidence="2" type="ORF">MUK42_04950</name>
</gene>
<evidence type="ECO:0000313" key="3">
    <source>
        <dbReference type="Proteomes" id="UP001055439"/>
    </source>
</evidence>
<name>A0A9E7I496_9LILI</name>
<dbReference type="SUPFAM" id="SSF51735">
    <property type="entry name" value="NAD(P)-binding Rossmann-fold domains"/>
    <property type="match status" value="1"/>
</dbReference>
<feature type="compositionally biased region" description="Low complexity" evidence="1">
    <location>
        <begin position="19"/>
        <end position="39"/>
    </location>
</feature>
<dbReference type="OrthoDB" id="5399006at2759"/>
<dbReference type="AlphaFoldDB" id="A0A9E7I496"/>
<accession>A0A9E7I496</accession>
<proteinExistence type="predicted"/>
<dbReference type="InterPro" id="IPR036291">
    <property type="entry name" value="NAD(P)-bd_dom_sf"/>
</dbReference>
<organism evidence="2 3">
    <name type="scientific">Musa troglodytarum</name>
    <name type="common">fe'i banana</name>
    <dbReference type="NCBI Taxonomy" id="320322"/>
    <lineage>
        <taxon>Eukaryota</taxon>
        <taxon>Viridiplantae</taxon>
        <taxon>Streptophyta</taxon>
        <taxon>Embryophyta</taxon>
        <taxon>Tracheophyta</taxon>
        <taxon>Spermatophyta</taxon>
        <taxon>Magnoliopsida</taxon>
        <taxon>Liliopsida</taxon>
        <taxon>Zingiberales</taxon>
        <taxon>Musaceae</taxon>
        <taxon>Musa</taxon>
    </lineage>
</organism>
<sequence length="299" mass="32087">MELFHFQRFISVSKGGRMSTSSQSTSSSPHPTNTTTTTSPYLLHKVKPFPSCHLANMRSMSCSTSPKGIAAIVGVGPRLGRSVARKFAHEGYTVAILARDLAKLSRFADEIACEAKAQVFAIRIDCSDSKSVREAFEGVLSLGFVEVLVYNACEPPVTCPPTNFTAITVESFERSLAVSAVGAFHCAQQVIPGMVERGRGTIIFTGSSVSLSGFAGYCGLSCGKFALRGLSQSLAREYQSSGIHIAHVVIHGDIGAPRSSRGDHSSTSMDPDALAQTYWHIHVQDKGAWTQEIDLRPST</sequence>
<reference evidence="2" key="1">
    <citation type="submission" date="2022-05" db="EMBL/GenBank/DDBJ databases">
        <title>The Musa troglodytarum L. genome provides insights into the mechanism of non-climacteric behaviour and enrichment of carotenoids.</title>
        <authorList>
            <person name="Wang J."/>
        </authorList>
    </citation>
    <scope>NUCLEOTIDE SEQUENCE</scope>
    <source>
        <tissue evidence="2">Leaf</tissue>
    </source>
</reference>
<evidence type="ECO:0000313" key="2">
    <source>
        <dbReference type="EMBL" id="URE42392.1"/>
    </source>
</evidence>
<dbReference type="PANTHER" id="PTHR43431:SF1">
    <property type="entry name" value="OS08G0476300 PROTEIN"/>
    <property type="match status" value="1"/>
</dbReference>
<evidence type="ECO:0000256" key="1">
    <source>
        <dbReference type="SAM" id="MobiDB-lite"/>
    </source>
</evidence>
<dbReference type="PANTHER" id="PTHR43431">
    <property type="entry name" value="OXIDOREDUCTASE, SHORT CHAIN DEHYDROGENASE/REDUCTASE FAMILY (AFU_ORTHOLOGUE AFUA_5G14000)"/>
    <property type="match status" value="1"/>
</dbReference>
<dbReference type="EMBL" id="CP097511">
    <property type="protein sequence ID" value="URE42392.1"/>
    <property type="molecule type" value="Genomic_DNA"/>
</dbReference>
<dbReference type="Pfam" id="PF00106">
    <property type="entry name" value="adh_short"/>
    <property type="match status" value="1"/>
</dbReference>
<protein>
    <submittedName>
        <fullName evidence="2">Short chain dehydrogenase</fullName>
    </submittedName>
</protein>
<dbReference type="InterPro" id="IPR002347">
    <property type="entry name" value="SDR_fam"/>
</dbReference>
<dbReference type="PRINTS" id="PR00081">
    <property type="entry name" value="GDHRDH"/>
</dbReference>